<dbReference type="Proteomes" id="UP000288805">
    <property type="component" value="Unassembled WGS sequence"/>
</dbReference>
<proteinExistence type="predicted"/>
<protein>
    <recommendedName>
        <fullName evidence="3">Disease resistance RPP13-like protein 1</fullName>
    </recommendedName>
</protein>
<accession>A0A438DJG9</accession>
<dbReference type="AlphaFoldDB" id="A0A438DJG9"/>
<organism evidence="1 2">
    <name type="scientific">Vitis vinifera</name>
    <name type="common">Grape</name>
    <dbReference type="NCBI Taxonomy" id="29760"/>
    <lineage>
        <taxon>Eukaryota</taxon>
        <taxon>Viridiplantae</taxon>
        <taxon>Streptophyta</taxon>
        <taxon>Embryophyta</taxon>
        <taxon>Tracheophyta</taxon>
        <taxon>Spermatophyta</taxon>
        <taxon>Magnoliopsida</taxon>
        <taxon>eudicotyledons</taxon>
        <taxon>Gunneridae</taxon>
        <taxon>Pentapetalae</taxon>
        <taxon>rosids</taxon>
        <taxon>Vitales</taxon>
        <taxon>Vitaceae</taxon>
        <taxon>Viteae</taxon>
        <taxon>Vitis</taxon>
    </lineage>
</organism>
<comment type="caution">
    <text evidence="1">The sequence shown here is derived from an EMBL/GenBank/DDBJ whole genome shotgun (WGS) entry which is preliminary data.</text>
</comment>
<reference evidence="1 2" key="1">
    <citation type="journal article" date="2018" name="PLoS Genet.">
        <title>Population sequencing reveals clonal diversity and ancestral inbreeding in the grapevine cultivar Chardonnay.</title>
        <authorList>
            <person name="Roach M.J."/>
            <person name="Johnson D.L."/>
            <person name="Bohlmann J."/>
            <person name="van Vuuren H.J."/>
            <person name="Jones S.J."/>
            <person name="Pretorius I.S."/>
            <person name="Schmidt S.A."/>
            <person name="Borneman A.R."/>
        </authorList>
    </citation>
    <scope>NUCLEOTIDE SEQUENCE [LARGE SCALE GENOMIC DNA]</scope>
    <source>
        <strain evidence="2">cv. Chardonnay</strain>
        <tissue evidence="1">Leaf</tissue>
    </source>
</reference>
<evidence type="ECO:0000313" key="2">
    <source>
        <dbReference type="Proteomes" id="UP000288805"/>
    </source>
</evidence>
<sequence length="216" mass="24517">MENERCWSLTHMPCGIGELTLLQSLPVFVAGNGGNGRGELRDDDKIGRLSELKGLNSHKGEPRIEGLENELNCVTMLSWMKNGGLSHLKSLQHDDLEKLKELWRRDLPTQPPPSFPCLSQLDIRYCDDLASLELHSSLLLSKLEISHYPKMTSLLLLPSPFLSQLDIKFWYELTSLELHSSHFLSNLQICECPPLVNILTPTSISSSFYFKDLILW</sequence>
<name>A0A438DJG9_VITVI</name>
<evidence type="ECO:0000313" key="1">
    <source>
        <dbReference type="EMBL" id="RVW35625.1"/>
    </source>
</evidence>
<gene>
    <name evidence="1" type="ORF">CK203_106309</name>
</gene>
<evidence type="ECO:0008006" key="3">
    <source>
        <dbReference type="Google" id="ProtNLM"/>
    </source>
</evidence>
<dbReference type="EMBL" id="QGNW01001599">
    <property type="protein sequence ID" value="RVW35625.1"/>
    <property type="molecule type" value="Genomic_DNA"/>
</dbReference>